<comment type="similarity">
    <text evidence="1">Belongs to the senescence regulator S40 family.</text>
</comment>
<dbReference type="PANTHER" id="PTHR33083:SF82">
    <property type="entry name" value="SENESCENCE REGULATOR"/>
    <property type="match status" value="1"/>
</dbReference>
<proteinExistence type="inferred from homology"/>
<organism evidence="3 4">
    <name type="scientific">Acacia crassicarpa</name>
    <name type="common">northern wattle</name>
    <dbReference type="NCBI Taxonomy" id="499986"/>
    <lineage>
        <taxon>Eukaryota</taxon>
        <taxon>Viridiplantae</taxon>
        <taxon>Streptophyta</taxon>
        <taxon>Embryophyta</taxon>
        <taxon>Tracheophyta</taxon>
        <taxon>Spermatophyta</taxon>
        <taxon>Magnoliopsida</taxon>
        <taxon>eudicotyledons</taxon>
        <taxon>Gunneridae</taxon>
        <taxon>Pentapetalae</taxon>
        <taxon>rosids</taxon>
        <taxon>fabids</taxon>
        <taxon>Fabales</taxon>
        <taxon>Fabaceae</taxon>
        <taxon>Caesalpinioideae</taxon>
        <taxon>mimosoid clade</taxon>
        <taxon>Acacieae</taxon>
        <taxon>Acacia</taxon>
    </lineage>
</organism>
<dbReference type="EMBL" id="JAWXYG010000004">
    <property type="protein sequence ID" value="KAK4275453.1"/>
    <property type="molecule type" value="Genomic_DNA"/>
</dbReference>
<evidence type="ECO:0000256" key="2">
    <source>
        <dbReference type="SAM" id="MobiDB-lite"/>
    </source>
</evidence>
<evidence type="ECO:0000313" key="3">
    <source>
        <dbReference type="EMBL" id="KAK4275453.1"/>
    </source>
</evidence>
<dbReference type="InterPro" id="IPR007608">
    <property type="entry name" value="Senescence_reg_S40"/>
</dbReference>
<name>A0AAE1MUN9_9FABA</name>
<accession>A0AAE1MUN9</accession>
<sequence>MMEHNHELLQKQHSGIWRSLRDGDFEEEEVWDVVNEREKPQYNNKKTKQSLSSSSSSSVPLSVPRPLPSASRMIPRTNSSNNIHTSTFNSAIIEGKVLQQSAPVNIPDWSKIYNINNKIKKKQQSKGVSSSGFLQDYDFAEDDEEGDKNEQVFIKYDDEEDDEEQEDDEFDVKLPPHEFIAKRLAKTQISSFSVFEGVGRTLKGRDLSKVRNAVLIKTGFLESL</sequence>
<protein>
    <recommendedName>
        <fullName evidence="5">Senescence regulator</fullName>
    </recommendedName>
</protein>
<gene>
    <name evidence="3" type="ORF">QN277_018533</name>
</gene>
<reference evidence="3" key="1">
    <citation type="submission" date="2023-10" db="EMBL/GenBank/DDBJ databases">
        <title>Chromosome-level genome of the transformable northern wattle, Acacia crassicarpa.</title>
        <authorList>
            <person name="Massaro I."/>
            <person name="Sinha N.R."/>
            <person name="Poethig S."/>
            <person name="Leichty A.R."/>
        </authorList>
    </citation>
    <scope>NUCLEOTIDE SEQUENCE</scope>
    <source>
        <strain evidence="3">Acra3RX</strain>
        <tissue evidence="3">Leaf</tissue>
    </source>
</reference>
<dbReference type="GO" id="GO:0010150">
    <property type="term" value="P:leaf senescence"/>
    <property type="evidence" value="ECO:0007669"/>
    <property type="project" value="UniProtKB-ARBA"/>
</dbReference>
<evidence type="ECO:0000256" key="1">
    <source>
        <dbReference type="ARBA" id="ARBA00034773"/>
    </source>
</evidence>
<dbReference type="PANTHER" id="PTHR33083">
    <property type="entry name" value="EXPRESSED PROTEIN"/>
    <property type="match status" value="1"/>
</dbReference>
<dbReference type="Pfam" id="PF04520">
    <property type="entry name" value="Senescence_reg"/>
    <property type="match status" value="1"/>
</dbReference>
<evidence type="ECO:0000313" key="4">
    <source>
        <dbReference type="Proteomes" id="UP001293593"/>
    </source>
</evidence>
<feature type="region of interest" description="Disordered" evidence="2">
    <location>
        <begin position="32"/>
        <end position="83"/>
    </location>
</feature>
<dbReference type="AlphaFoldDB" id="A0AAE1MUN9"/>
<evidence type="ECO:0008006" key="5">
    <source>
        <dbReference type="Google" id="ProtNLM"/>
    </source>
</evidence>
<keyword evidence="4" id="KW-1185">Reference proteome</keyword>
<feature type="compositionally biased region" description="Low complexity" evidence="2">
    <location>
        <begin position="50"/>
        <end position="72"/>
    </location>
</feature>
<comment type="caution">
    <text evidence="3">The sequence shown here is derived from an EMBL/GenBank/DDBJ whole genome shotgun (WGS) entry which is preliminary data.</text>
</comment>
<dbReference type="Proteomes" id="UP001293593">
    <property type="component" value="Unassembled WGS sequence"/>
</dbReference>